<dbReference type="EMBL" id="JAZHYP010000009">
    <property type="protein sequence ID" value="MEN3325006.1"/>
    <property type="molecule type" value="Genomic_DNA"/>
</dbReference>
<dbReference type="InterPro" id="IPR036737">
    <property type="entry name" value="OmpA-like_sf"/>
</dbReference>
<evidence type="ECO:0000256" key="3">
    <source>
        <dbReference type="SAM" id="SignalP"/>
    </source>
</evidence>
<protein>
    <submittedName>
        <fullName evidence="5">OmpA family protein</fullName>
    </submittedName>
</protein>
<accession>A0ABV0AGF9</accession>
<evidence type="ECO:0000256" key="2">
    <source>
        <dbReference type="SAM" id="Coils"/>
    </source>
</evidence>
<dbReference type="Proteomes" id="UP001416393">
    <property type="component" value="Unassembled WGS sequence"/>
</dbReference>
<reference evidence="5 6" key="1">
    <citation type="submission" date="2024-01" db="EMBL/GenBank/DDBJ databases">
        <title>Mariniflexile litorale sp. nov., isolated from the shallow sediments of the Sea of Japan.</title>
        <authorList>
            <person name="Romanenko L."/>
            <person name="Bystritskaya E."/>
            <person name="Isaeva M."/>
        </authorList>
    </citation>
    <scope>NUCLEOTIDE SEQUENCE [LARGE SCALE GENOMIC DNA]</scope>
    <source>
        <strain evidence="5 6">KCTC 32427</strain>
    </source>
</reference>
<dbReference type="CDD" id="cd07185">
    <property type="entry name" value="OmpA_C-like"/>
    <property type="match status" value="1"/>
</dbReference>
<dbReference type="SUPFAM" id="SSF103088">
    <property type="entry name" value="OmpA-like"/>
    <property type="match status" value="1"/>
</dbReference>
<feature type="chain" id="PRO_5046317429" evidence="3">
    <location>
        <begin position="19"/>
        <end position="413"/>
    </location>
</feature>
<dbReference type="Gene3D" id="3.30.1330.60">
    <property type="entry name" value="OmpA-like domain"/>
    <property type="match status" value="1"/>
</dbReference>
<dbReference type="PANTHER" id="PTHR30329:SF21">
    <property type="entry name" value="LIPOPROTEIN YIAD-RELATED"/>
    <property type="match status" value="1"/>
</dbReference>
<evidence type="ECO:0000313" key="5">
    <source>
        <dbReference type="EMBL" id="MEN3325006.1"/>
    </source>
</evidence>
<dbReference type="PROSITE" id="PS51123">
    <property type="entry name" value="OMPA_2"/>
    <property type="match status" value="1"/>
</dbReference>
<proteinExistence type="predicted"/>
<comment type="caution">
    <text evidence="5">The sequence shown here is derived from an EMBL/GenBank/DDBJ whole genome shotgun (WGS) entry which is preliminary data.</text>
</comment>
<dbReference type="RefSeq" id="WP_346242804.1">
    <property type="nucleotide sequence ID" value="NZ_JAZHYP010000009.1"/>
</dbReference>
<keyword evidence="3" id="KW-0732">Signal</keyword>
<organism evidence="5 6">
    <name type="scientific">Mariniflexile soesokkakense</name>
    <dbReference type="NCBI Taxonomy" id="1343160"/>
    <lineage>
        <taxon>Bacteria</taxon>
        <taxon>Pseudomonadati</taxon>
        <taxon>Bacteroidota</taxon>
        <taxon>Flavobacteriia</taxon>
        <taxon>Flavobacteriales</taxon>
        <taxon>Flavobacteriaceae</taxon>
        <taxon>Mariniflexile</taxon>
    </lineage>
</organism>
<keyword evidence="6" id="KW-1185">Reference proteome</keyword>
<feature type="coiled-coil region" evidence="2">
    <location>
        <begin position="206"/>
        <end position="264"/>
    </location>
</feature>
<dbReference type="InterPro" id="IPR050330">
    <property type="entry name" value="Bact_OuterMem_StrucFunc"/>
</dbReference>
<feature type="domain" description="OmpA-like" evidence="4">
    <location>
        <begin position="283"/>
        <end position="404"/>
    </location>
</feature>
<dbReference type="InterPro" id="IPR006665">
    <property type="entry name" value="OmpA-like"/>
</dbReference>
<keyword evidence="2" id="KW-0175">Coiled coil</keyword>
<evidence type="ECO:0000313" key="6">
    <source>
        <dbReference type="Proteomes" id="UP001416393"/>
    </source>
</evidence>
<gene>
    <name evidence="5" type="ORF">VP395_14800</name>
</gene>
<dbReference type="InterPro" id="IPR011250">
    <property type="entry name" value="OMP/PagP_B-barrel"/>
</dbReference>
<dbReference type="SUPFAM" id="SSF56925">
    <property type="entry name" value="OMPA-like"/>
    <property type="match status" value="1"/>
</dbReference>
<evidence type="ECO:0000256" key="1">
    <source>
        <dbReference type="PROSITE-ProRule" id="PRU00473"/>
    </source>
</evidence>
<feature type="signal peptide" evidence="3">
    <location>
        <begin position="1"/>
        <end position="18"/>
    </location>
</feature>
<dbReference type="PANTHER" id="PTHR30329">
    <property type="entry name" value="STATOR ELEMENT OF FLAGELLAR MOTOR COMPLEX"/>
    <property type="match status" value="1"/>
</dbReference>
<dbReference type="Pfam" id="PF00691">
    <property type="entry name" value="OmpA"/>
    <property type="match status" value="1"/>
</dbReference>
<keyword evidence="1" id="KW-0472">Membrane</keyword>
<sequence>MKKIAILMLIFITSLATSQELALEVGKTISSFDYEDSSGNKLENIHPSNHTYLGLGYRKSISAEALFLTLNASYSGYGSIGSDKALDNYFEWDLSYVGVGVGLDYEFYKPGDFTFFIKGLGNAEFLVQGTQTLNNQVYSLPGEADFNTAIYTIRGGLGVQYEISKGLSVFNQYTYGFSGTFKEIEGKLKINSHNVGLGILIDVSKNSYKRKEFENYKVQLEELKNETNVNTETIKSLQQKLEVKEALEKEIDKKNNEINMLKSSIHNALYTYKGKDLKIEDRQDKVLITLDTSLVFDSGSTEINNESKKALQDLSDILAKNPDVSVCIEGHTDNVPFINSKLTNRDLSLQRATAIVDKLSENQNINPENLVAAGIGEFDPIADNSTEEGRAKNRRIEIVLIPKLENLKDLIKN</sequence>
<name>A0ABV0AGF9_9FLAO</name>
<evidence type="ECO:0000259" key="4">
    <source>
        <dbReference type="PROSITE" id="PS51123"/>
    </source>
</evidence>